<gene>
    <name evidence="1" type="ORF">LCGC14_2615100</name>
</gene>
<reference evidence="1" key="1">
    <citation type="journal article" date="2015" name="Nature">
        <title>Complex archaea that bridge the gap between prokaryotes and eukaryotes.</title>
        <authorList>
            <person name="Spang A."/>
            <person name="Saw J.H."/>
            <person name="Jorgensen S.L."/>
            <person name="Zaremba-Niedzwiedzka K."/>
            <person name="Martijn J."/>
            <person name="Lind A.E."/>
            <person name="van Eijk R."/>
            <person name="Schleper C."/>
            <person name="Guy L."/>
            <person name="Ettema T.J."/>
        </authorList>
    </citation>
    <scope>NUCLEOTIDE SEQUENCE</scope>
</reference>
<dbReference type="EMBL" id="LAZR01044485">
    <property type="protein sequence ID" value="KKL04536.1"/>
    <property type="molecule type" value="Genomic_DNA"/>
</dbReference>
<comment type="caution">
    <text evidence="1">The sequence shown here is derived from an EMBL/GenBank/DDBJ whole genome shotgun (WGS) entry which is preliminary data.</text>
</comment>
<feature type="non-terminal residue" evidence="1">
    <location>
        <position position="1"/>
    </location>
</feature>
<name>A0A0F9CFU3_9ZZZZ</name>
<sequence length="227" mass="25678">INEPGGRAAQTLRAMASARRESGDYVPSFLREGGSMRIGGTDREATFLFGMGVPIEDLGMLRAKGGLPSIGETTQRLAAMLHPAIQYPLERAMGEQLFSGRKLKTLKKLPSESPALNHFLSKMPGWRLYRTYKKLTDARKAVWQRGLDFMSGVKFSTYDALKWEAIDTDRALREFLQEHPDVREMRRFYIPAAARAEADPEAIRAELLSRKMQQRIRELSASMERGE</sequence>
<proteinExistence type="predicted"/>
<evidence type="ECO:0000313" key="1">
    <source>
        <dbReference type="EMBL" id="KKL04536.1"/>
    </source>
</evidence>
<protein>
    <submittedName>
        <fullName evidence="1">Uncharacterized protein</fullName>
    </submittedName>
</protein>
<accession>A0A0F9CFU3</accession>
<organism evidence="1">
    <name type="scientific">marine sediment metagenome</name>
    <dbReference type="NCBI Taxonomy" id="412755"/>
    <lineage>
        <taxon>unclassified sequences</taxon>
        <taxon>metagenomes</taxon>
        <taxon>ecological metagenomes</taxon>
    </lineage>
</organism>
<dbReference type="AlphaFoldDB" id="A0A0F9CFU3"/>